<feature type="domain" description="RRM" evidence="4">
    <location>
        <begin position="5"/>
        <end position="83"/>
    </location>
</feature>
<sequence>MSDEGKLFVGGLSFDTTEDSLSAAFGKYGTIEKVDVIRDKETGRSRGFGFVKYNNIEDAKDALEGMNSKTLDGRQIRVDEAGKGGGRPRTGFSSAPRGGRFGSSGRGRAGRGYSREFGGGGYNNDRGGSGYSSGNYRENRNQGGYGDRTASYREGYDSYATHE</sequence>
<gene>
    <name evidence="5" type="ORF">SMAX5B_006134</name>
</gene>
<dbReference type="InterPro" id="IPR035979">
    <property type="entry name" value="RBD_domain_sf"/>
</dbReference>
<keyword evidence="1 2" id="KW-0694">RNA-binding</keyword>
<dbReference type="Gene3D" id="3.30.70.330">
    <property type="match status" value="1"/>
</dbReference>
<dbReference type="SMART" id="SM00360">
    <property type="entry name" value="RRM"/>
    <property type="match status" value="1"/>
</dbReference>
<dbReference type="PROSITE" id="PS50102">
    <property type="entry name" value="RRM"/>
    <property type="match status" value="1"/>
</dbReference>
<dbReference type="EMBL" id="CP026249">
    <property type="protein sequence ID" value="AWP04196.1"/>
    <property type="molecule type" value="Genomic_DNA"/>
</dbReference>
<evidence type="ECO:0000259" key="4">
    <source>
        <dbReference type="PROSITE" id="PS50102"/>
    </source>
</evidence>
<organism evidence="5 6">
    <name type="scientific">Scophthalmus maximus</name>
    <name type="common">Turbot</name>
    <name type="synonym">Psetta maxima</name>
    <dbReference type="NCBI Taxonomy" id="52904"/>
    <lineage>
        <taxon>Eukaryota</taxon>
        <taxon>Metazoa</taxon>
        <taxon>Chordata</taxon>
        <taxon>Craniata</taxon>
        <taxon>Vertebrata</taxon>
        <taxon>Euteleostomi</taxon>
        <taxon>Actinopterygii</taxon>
        <taxon>Neopterygii</taxon>
        <taxon>Teleostei</taxon>
        <taxon>Neoteleostei</taxon>
        <taxon>Acanthomorphata</taxon>
        <taxon>Carangaria</taxon>
        <taxon>Pleuronectiformes</taxon>
        <taxon>Pleuronectoidei</taxon>
        <taxon>Scophthalmidae</taxon>
        <taxon>Scophthalmus</taxon>
    </lineage>
</organism>
<dbReference type="InterPro" id="IPR012677">
    <property type="entry name" value="Nucleotide-bd_a/b_plait_sf"/>
</dbReference>
<feature type="region of interest" description="Disordered" evidence="3">
    <location>
        <begin position="66"/>
        <end position="163"/>
    </location>
</feature>
<evidence type="ECO:0000256" key="2">
    <source>
        <dbReference type="PROSITE-ProRule" id="PRU00176"/>
    </source>
</evidence>
<keyword evidence="6" id="KW-1185">Reference proteome</keyword>
<dbReference type="SUPFAM" id="SSF54928">
    <property type="entry name" value="RNA-binding domain, RBD"/>
    <property type="match status" value="1"/>
</dbReference>
<dbReference type="PANTHER" id="PTHR48034">
    <property type="entry name" value="TRANSFORMER-2 SEX-DETERMINING PROTEIN-RELATED"/>
    <property type="match status" value="1"/>
</dbReference>
<dbReference type="Pfam" id="PF00076">
    <property type="entry name" value="RRM_1"/>
    <property type="match status" value="1"/>
</dbReference>
<dbReference type="InterPro" id="IPR050441">
    <property type="entry name" value="RBM"/>
</dbReference>
<evidence type="ECO:0000313" key="5">
    <source>
        <dbReference type="EMBL" id="AWP04196.1"/>
    </source>
</evidence>
<name>A0A2U9BKG1_SCOMX</name>
<protein>
    <submittedName>
        <fullName evidence="5">Putative cold-inducible RNA-binding protein A-like isoform 2</fullName>
    </submittedName>
</protein>
<feature type="compositionally biased region" description="Basic and acidic residues" evidence="3">
    <location>
        <begin position="150"/>
        <end position="163"/>
    </location>
</feature>
<evidence type="ECO:0000313" key="6">
    <source>
        <dbReference type="Proteomes" id="UP000246464"/>
    </source>
</evidence>
<evidence type="ECO:0000256" key="3">
    <source>
        <dbReference type="SAM" id="MobiDB-lite"/>
    </source>
</evidence>
<accession>A0A2U9BKG1</accession>
<dbReference type="Proteomes" id="UP000246464">
    <property type="component" value="Chromosome 7"/>
</dbReference>
<reference evidence="5 6" key="1">
    <citation type="submission" date="2017-12" db="EMBL/GenBank/DDBJ databases">
        <title>Integrating genomic resources of turbot (Scophthalmus maximus) in depth evaluation of genetic and physical mapping variation across individuals.</title>
        <authorList>
            <person name="Martinez P."/>
        </authorList>
    </citation>
    <scope>NUCLEOTIDE SEQUENCE [LARGE SCALE GENOMIC DNA]</scope>
</reference>
<dbReference type="FunFam" id="3.30.70.330:FF:000472">
    <property type="entry name" value="Cold inducible RNA binding protein a"/>
    <property type="match status" value="1"/>
</dbReference>
<dbReference type="AlphaFoldDB" id="A0A2U9BKG1"/>
<dbReference type="GO" id="GO:0003723">
    <property type="term" value="F:RNA binding"/>
    <property type="evidence" value="ECO:0007669"/>
    <property type="project" value="UniProtKB-UniRule"/>
</dbReference>
<dbReference type="InterPro" id="IPR000504">
    <property type="entry name" value="RRM_dom"/>
</dbReference>
<evidence type="ECO:0000256" key="1">
    <source>
        <dbReference type="ARBA" id="ARBA00022884"/>
    </source>
</evidence>
<feature type="compositionally biased region" description="Basic and acidic residues" evidence="3">
    <location>
        <begin position="71"/>
        <end position="82"/>
    </location>
</feature>
<proteinExistence type="predicted"/>
<feature type="compositionally biased region" description="Gly residues" evidence="3">
    <location>
        <begin position="117"/>
        <end position="131"/>
    </location>
</feature>